<comment type="caution">
    <text evidence="1">The sequence shown here is derived from an EMBL/GenBank/DDBJ whole genome shotgun (WGS) entry which is preliminary data.</text>
</comment>
<name>A0ABS8QGX5_9BACI</name>
<protein>
    <submittedName>
        <fullName evidence="1">Uncharacterized protein</fullName>
    </submittedName>
</protein>
<sequence length="46" mass="5528">MNTFIKKHWTDKEQILLNILEEFEFGLEVILLGLKVKLRDRLSNLQ</sequence>
<dbReference type="EMBL" id="JAJODE010000007">
    <property type="protein sequence ID" value="MCD4838045.1"/>
    <property type="molecule type" value="Genomic_DNA"/>
</dbReference>
<reference evidence="1 2" key="1">
    <citation type="journal article" date="2023" name="Antonie Van Leeuwenhoek">
        <title>Unveiling the genomic potential of a novel thermostable glycoside hydrolases producing Neobacillus sedimentimangrovi UE25.</title>
        <authorList>
            <person name="Ejaz U."/>
            <person name="Saleem F."/>
            <person name="Rashid R."/>
            <person name="Hasan K.A."/>
            <person name="Syed M.N."/>
            <person name="Sohail M."/>
        </authorList>
    </citation>
    <scope>NUCLEOTIDE SEQUENCE [LARGE SCALE GENOMIC DNA]</scope>
    <source>
        <strain evidence="1 2">UE25</strain>
    </source>
</reference>
<dbReference type="Proteomes" id="UP001162836">
    <property type="component" value="Unassembled WGS sequence"/>
</dbReference>
<accession>A0ABS8QGX5</accession>
<proteinExistence type="predicted"/>
<keyword evidence="2" id="KW-1185">Reference proteome</keyword>
<evidence type="ECO:0000313" key="1">
    <source>
        <dbReference type="EMBL" id="MCD4838045.1"/>
    </source>
</evidence>
<evidence type="ECO:0000313" key="2">
    <source>
        <dbReference type="Proteomes" id="UP001162836"/>
    </source>
</evidence>
<organism evidence="1 2">
    <name type="scientific">Neobacillus sedimentimangrovi</name>
    <dbReference type="NCBI Taxonomy" id="2699460"/>
    <lineage>
        <taxon>Bacteria</taxon>
        <taxon>Bacillati</taxon>
        <taxon>Bacillota</taxon>
        <taxon>Bacilli</taxon>
        <taxon>Bacillales</taxon>
        <taxon>Bacillaceae</taxon>
        <taxon>Neobacillus</taxon>
    </lineage>
</organism>
<gene>
    <name evidence="1" type="ORF">LRS37_04015</name>
</gene>